<proteinExistence type="predicted"/>
<accession>A0ABD0KI31</accession>
<keyword evidence="3" id="KW-1185">Reference proteome</keyword>
<sequence>MSNCFLVTGTRRPQQKHCRGDPRDPTLPQFTGSKTSSRELLNRFMFCKHHLLDASTLPPDDVQISAQASQSFASNIRDITIIRAHLLQATWCQQLLIKLQPSGDDTLLHYILRHCST</sequence>
<dbReference type="Proteomes" id="UP001519460">
    <property type="component" value="Unassembled WGS sequence"/>
</dbReference>
<dbReference type="EMBL" id="JACVVK020000174">
    <property type="protein sequence ID" value="KAK7486723.1"/>
    <property type="molecule type" value="Genomic_DNA"/>
</dbReference>
<feature type="region of interest" description="Disordered" evidence="1">
    <location>
        <begin position="8"/>
        <end position="33"/>
    </location>
</feature>
<reference evidence="2 3" key="1">
    <citation type="journal article" date="2023" name="Sci. Data">
        <title>Genome assembly of the Korean intertidal mud-creeper Batillaria attramentaria.</title>
        <authorList>
            <person name="Patra A.K."/>
            <person name="Ho P.T."/>
            <person name="Jun S."/>
            <person name="Lee S.J."/>
            <person name="Kim Y."/>
            <person name="Won Y.J."/>
        </authorList>
    </citation>
    <scope>NUCLEOTIDE SEQUENCE [LARGE SCALE GENOMIC DNA]</scope>
    <source>
        <strain evidence="2">Wonlab-2016</strain>
    </source>
</reference>
<dbReference type="AlphaFoldDB" id="A0ABD0KI31"/>
<gene>
    <name evidence="2" type="ORF">BaRGS_00022007</name>
</gene>
<evidence type="ECO:0000256" key="1">
    <source>
        <dbReference type="SAM" id="MobiDB-lite"/>
    </source>
</evidence>
<protein>
    <submittedName>
        <fullName evidence="2">Uncharacterized protein</fullName>
    </submittedName>
</protein>
<comment type="caution">
    <text evidence="2">The sequence shown here is derived from an EMBL/GenBank/DDBJ whole genome shotgun (WGS) entry which is preliminary data.</text>
</comment>
<evidence type="ECO:0000313" key="2">
    <source>
        <dbReference type="EMBL" id="KAK7486723.1"/>
    </source>
</evidence>
<evidence type="ECO:0000313" key="3">
    <source>
        <dbReference type="Proteomes" id="UP001519460"/>
    </source>
</evidence>
<name>A0ABD0KI31_9CAEN</name>
<organism evidence="2 3">
    <name type="scientific">Batillaria attramentaria</name>
    <dbReference type="NCBI Taxonomy" id="370345"/>
    <lineage>
        <taxon>Eukaryota</taxon>
        <taxon>Metazoa</taxon>
        <taxon>Spiralia</taxon>
        <taxon>Lophotrochozoa</taxon>
        <taxon>Mollusca</taxon>
        <taxon>Gastropoda</taxon>
        <taxon>Caenogastropoda</taxon>
        <taxon>Sorbeoconcha</taxon>
        <taxon>Cerithioidea</taxon>
        <taxon>Batillariidae</taxon>
        <taxon>Batillaria</taxon>
    </lineage>
</organism>